<dbReference type="RefSeq" id="WP_191617954.1">
    <property type="nucleotide sequence ID" value="NZ_JACYFG010000038.1"/>
</dbReference>
<feature type="region of interest" description="Disordered" evidence="1">
    <location>
        <begin position="529"/>
        <end position="554"/>
    </location>
</feature>
<feature type="chain" id="PRO_5036769008" evidence="2">
    <location>
        <begin position="23"/>
        <end position="554"/>
    </location>
</feature>
<evidence type="ECO:0000256" key="2">
    <source>
        <dbReference type="SAM" id="SignalP"/>
    </source>
</evidence>
<reference evidence="3" key="1">
    <citation type="submission" date="2020-09" db="EMBL/GenBank/DDBJ databases">
        <title>Pelagicoccus enzymogenes sp. nov. with an EPS production, isolated from marine sediment.</title>
        <authorList>
            <person name="Feng X."/>
        </authorList>
    </citation>
    <scope>NUCLEOTIDE SEQUENCE</scope>
    <source>
        <strain evidence="3">NFK12</strain>
    </source>
</reference>
<evidence type="ECO:0000313" key="3">
    <source>
        <dbReference type="EMBL" id="MBD5780846.1"/>
    </source>
</evidence>
<sequence>MTRVPLLSTLLFSIVLTCLAEADDSGSRDAADRFWDAWSTKLGLRISDQTVSELAEHYRGAGIPESAQKEIDEIEQAARERVETYDTFALKSLRENLPIEHFEILHALANQGSRIAALRGPNPYEIELDRLPTREKKPTFPGDYSNEQVERTLEAYKAVLKTDLTPAMQSLFHYVEDRFHPALLEVFDQHDPTAVYYGAEKPILIDNTLTLLTPPLNPVREYMEENGMEESSPLNIDTSDLLPRTGDSVTALVSQGKHTADEQWLVRLTAVEKNAAEEARSSSTRPITLYTSTGSSHTFASEQTAIEIEIIGPFKAGKAKPENPKAAKTRVLVKRDYLELGLHRAVAFLNRVNRDYPNEAFSIATGGKNSFTAESIALAQEQLEPFKITPAEYEALAAMRLARREFFRIVAYNPELKPLLLKVAKWPSLIAIATKSMSPNFEGKVSMIEEVELKDVINTPVLSYPMELAAYDQPSLLLRLFVTDPQPPLVNTAGIYGLVAGHPKKANQRLVVRVIEAKRGPAHQAEIDISGHAFKPTPPNKILSKEGPPATVAP</sequence>
<keyword evidence="2" id="KW-0732">Signal</keyword>
<proteinExistence type="predicted"/>
<evidence type="ECO:0000313" key="4">
    <source>
        <dbReference type="Proteomes" id="UP000622317"/>
    </source>
</evidence>
<accession>A0A927FBQ7</accession>
<gene>
    <name evidence="3" type="ORF">IEN85_15210</name>
</gene>
<dbReference type="EMBL" id="JACYFG010000038">
    <property type="protein sequence ID" value="MBD5780846.1"/>
    <property type="molecule type" value="Genomic_DNA"/>
</dbReference>
<name>A0A927FBQ7_9BACT</name>
<comment type="caution">
    <text evidence="3">The sequence shown here is derived from an EMBL/GenBank/DDBJ whole genome shotgun (WGS) entry which is preliminary data.</text>
</comment>
<feature type="signal peptide" evidence="2">
    <location>
        <begin position="1"/>
        <end position="22"/>
    </location>
</feature>
<dbReference type="Proteomes" id="UP000622317">
    <property type="component" value="Unassembled WGS sequence"/>
</dbReference>
<keyword evidence="4" id="KW-1185">Reference proteome</keyword>
<protein>
    <submittedName>
        <fullName evidence="3">Uncharacterized protein</fullName>
    </submittedName>
</protein>
<dbReference type="AlphaFoldDB" id="A0A927FBQ7"/>
<evidence type="ECO:0000256" key="1">
    <source>
        <dbReference type="SAM" id="MobiDB-lite"/>
    </source>
</evidence>
<organism evidence="3 4">
    <name type="scientific">Pelagicoccus enzymogenes</name>
    <dbReference type="NCBI Taxonomy" id="2773457"/>
    <lineage>
        <taxon>Bacteria</taxon>
        <taxon>Pseudomonadati</taxon>
        <taxon>Verrucomicrobiota</taxon>
        <taxon>Opitutia</taxon>
        <taxon>Puniceicoccales</taxon>
        <taxon>Pelagicoccaceae</taxon>
        <taxon>Pelagicoccus</taxon>
    </lineage>
</organism>